<name>A0A0M4M7C5_9SPHN</name>
<dbReference type="EMBL" id="CP012669">
    <property type="protein sequence ID" value="ALE16364.1"/>
    <property type="molecule type" value="Genomic_DNA"/>
</dbReference>
<dbReference type="SUPFAM" id="SSF52540">
    <property type="entry name" value="P-loop containing nucleoside triphosphate hydrolases"/>
    <property type="match status" value="1"/>
</dbReference>
<dbReference type="KEGG" id="aep:AMC99_01067"/>
<dbReference type="PATRIC" id="fig|361183.4.peg.1039"/>
<dbReference type="AlphaFoldDB" id="A0A0M4M7C5"/>
<protein>
    <recommendedName>
        <fullName evidence="3">Sulfotransferase family protein</fullName>
    </recommendedName>
</protein>
<dbReference type="InterPro" id="IPR027417">
    <property type="entry name" value="P-loop_NTPase"/>
</dbReference>
<accession>A0A0M4M7C5</accession>
<organism evidence="1 2">
    <name type="scientific">Altererythrobacter epoxidivorans</name>
    <dbReference type="NCBI Taxonomy" id="361183"/>
    <lineage>
        <taxon>Bacteria</taxon>
        <taxon>Pseudomonadati</taxon>
        <taxon>Pseudomonadota</taxon>
        <taxon>Alphaproteobacteria</taxon>
        <taxon>Sphingomonadales</taxon>
        <taxon>Erythrobacteraceae</taxon>
        <taxon>Altererythrobacter</taxon>
    </lineage>
</organism>
<sequence>MSITLADVLNDPRIFLYEMDADSAHFLQMKREDYLRSIFLDGRIRHAGAPPIQAPLNQLLSGYENAPGETRSIGWIFHIAQCGSTLLARALDHPGRSLVLREPAALRRVGIRAGGSGQLDEMGERLLPMVRHALAKRWEQGAPLVIKGTVPVNFIADRLMRIEPEAPAVMLYFPLSNYVAATLRTPGHVDWTERVFDEMRMADSEWCEHAAANSPAEKAAALWLSQMILYSRLLDEFPNVYSLHAAEIFDNAEDTVIAAAELFGVSLRPGEAREICESELYHSYSKNPALDYDPEVRLAREAESIARLEKEIAAAHAWAAQAAEKFALPERFSKPLVGDAPRLLQ</sequence>
<evidence type="ECO:0008006" key="3">
    <source>
        <dbReference type="Google" id="ProtNLM"/>
    </source>
</evidence>
<dbReference type="Proteomes" id="UP000057938">
    <property type="component" value="Chromosome"/>
</dbReference>
<proteinExistence type="predicted"/>
<reference evidence="1 2" key="1">
    <citation type="submission" date="2015-09" db="EMBL/GenBank/DDBJ databases">
        <title>Complete genome sequence of a benzo[a]pyrene-degrading bacterium Altererythrobacter epoxidivorans CGMCC 1.7731T.</title>
        <authorList>
            <person name="Li Z."/>
            <person name="Cheng H."/>
            <person name="Huo Y."/>
            <person name="Xu X."/>
        </authorList>
    </citation>
    <scope>NUCLEOTIDE SEQUENCE [LARGE SCALE GENOMIC DNA]</scope>
    <source>
        <strain evidence="1 2">CGMCC 1.7731</strain>
    </source>
</reference>
<gene>
    <name evidence="1" type="ORF">AMC99_01067</name>
</gene>
<dbReference type="RefSeq" id="WP_061923685.1">
    <property type="nucleotide sequence ID" value="NZ_CP012669.1"/>
</dbReference>
<keyword evidence="2" id="KW-1185">Reference proteome</keyword>
<evidence type="ECO:0000313" key="2">
    <source>
        <dbReference type="Proteomes" id="UP000057938"/>
    </source>
</evidence>
<evidence type="ECO:0000313" key="1">
    <source>
        <dbReference type="EMBL" id="ALE16364.1"/>
    </source>
</evidence>
<dbReference type="STRING" id="361183.AMC99_01067"/>